<organism evidence="2 3">
    <name type="scientific">Halococcus dombrowskii</name>
    <dbReference type="NCBI Taxonomy" id="179637"/>
    <lineage>
        <taxon>Archaea</taxon>
        <taxon>Methanobacteriati</taxon>
        <taxon>Methanobacteriota</taxon>
        <taxon>Stenosarchaea group</taxon>
        <taxon>Halobacteria</taxon>
        <taxon>Halobacteriales</taxon>
        <taxon>Halococcaceae</taxon>
        <taxon>Halococcus</taxon>
    </lineage>
</organism>
<protein>
    <recommendedName>
        <fullName evidence="1">Cupin type-2 domain-containing protein</fullName>
    </recommendedName>
</protein>
<reference evidence="2" key="2">
    <citation type="submission" date="2023-12" db="EMBL/GenBank/DDBJ databases">
        <authorList>
            <person name="Sun Q."/>
            <person name="Inoue M."/>
        </authorList>
    </citation>
    <scope>NUCLEOTIDE SEQUENCE</scope>
    <source>
        <strain evidence="2">JCM 12289</strain>
    </source>
</reference>
<sequence>MTTTESEPESMTEPEPERVRLDELDGAPHAVVFEHDAPRTIRLTLESDQQLPAHRHPDTDIVCHLVEGELDLALDGESHHLTAGDLLRFSGDHEIAPTAIEDSVAVLVFAPQETD</sequence>
<dbReference type="AlphaFoldDB" id="A0AAV3SEL5"/>
<name>A0AAV3SEL5_HALDO</name>
<dbReference type="InterPro" id="IPR011051">
    <property type="entry name" value="RmlC_Cupin_sf"/>
</dbReference>
<dbReference type="Proteomes" id="UP001500962">
    <property type="component" value="Unassembled WGS sequence"/>
</dbReference>
<feature type="domain" description="Cupin type-2" evidence="1">
    <location>
        <begin position="44"/>
        <end position="105"/>
    </location>
</feature>
<dbReference type="InterPro" id="IPR013096">
    <property type="entry name" value="Cupin_2"/>
</dbReference>
<evidence type="ECO:0000313" key="3">
    <source>
        <dbReference type="Proteomes" id="UP001500962"/>
    </source>
</evidence>
<dbReference type="Pfam" id="PF07883">
    <property type="entry name" value="Cupin_2"/>
    <property type="match status" value="1"/>
</dbReference>
<dbReference type="Gene3D" id="2.60.120.10">
    <property type="entry name" value="Jelly Rolls"/>
    <property type="match status" value="1"/>
</dbReference>
<dbReference type="SUPFAM" id="SSF51182">
    <property type="entry name" value="RmlC-like cupins"/>
    <property type="match status" value="1"/>
</dbReference>
<dbReference type="InterPro" id="IPR014710">
    <property type="entry name" value="RmlC-like_jellyroll"/>
</dbReference>
<gene>
    <name evidence="2" type="ORF">GCM10008985_14130</name>
</gene>
<proteinExistence type="predicted"/>
<reference evidence="2" key="1">
    <citation type="journal article" date="2014" name="Int. J. Syst. Evol. Microbiol.">
        <title>Complete genome sequence of Corynebacterium casei LMG S-19264T (=DSM 44701T), isolated from a smear-ripened cheese.</title>
        <authorList>
            <consortium name="US DOE Joint Genome Institute (JGI-PGF)"/>
            <person name="Walter F."/>
            <person name="Albersmeier A."/>
            <person name="Kalinowski J."/>
            <person name="Ruckert C."/>
        </authorList>
    </citation>
    <scope>NUCLEOTIDE SEQUENCE</scope>
    <source>
        <strain evidence="2">JCM 12289</strain>
    </source>
</reference>
<comment type="caution">
    <text evidence="2">The sequence shown here is derived from an EMBL/GenBank/DDBJ whole genome shotgun (WGS) entry which is preliminary data.</text>
</comment>
<evidence type="ECO:0000313" key="2">
    <source>
        <dbReference type="EMBL" id="GAA0458993.1"/>
    </source>
</evidence>
<evidence type="ECO:0000259" key="1">
    <source>
        <dbReference type="Pfam" id="PF07883"/>
    </source>
</evidence>
<dbReference type="EMBL" id="BAAADN010000022">
    <property type="protein sequence ID" value="GAA0458993.1"/>
    <property type="molecule type" value="Genomic_DNA"/>
</dbReference>
<accession>A0AAV3SEL5</accession>